<dbReference type="AlphaFoldDB" id="A0A0V0H9B3"/>
<proteinExistence type="predicted"/>
<name>A0A0V0H9B3_SOLCH</name>
<organism evidence="1">
    <name type="scientific">Solanum chacoense</name>
    <name type="common">Chaco potato</name>
    <dbReference type="NCBI Taxonomy" id="4108"/>
    <lineage>
        <taxon>Eukaryota</taxon>
        <taxon>Viridiplantae</taxon>
        <taxon>Streptophyta</taxon>
        <taxon>Embryophyta</taxon>
        <taxon>Tracheophyta</taxon>
        <taxon>Spermatophyta</taxon>
        <taxon>Magnoliopsida</taxon>
        <taxon>eudicotyledons</taxon>
        <taxon>Gunneridae</taxon>
        <taxon>Pentapetalae</taxon>
        <taxon>asterids</taxon>
        <taxon>lamiids</taxon>
        <taxon>Solanales</taxon>
        <taxon>Solanaceae</taxon>
        <taxon>Solanoideae</taxon>
        <taxon>Solaneae</taxon>
        <taxon>Solanum</taxon>
    </lineage>
</organism>
<sequence length="66" mass="7178">MCLPRWPFFAYGTLKHGCMVLSAQAGGINRGVCKLAQTPPSLKIGCMCLCSSESRFPISLRTNIKS</sequence>
<protein>
    <submittedName>
        <fullName evidence="1">Putative ovule protein</fullName>
    </submittedName>
</protein>
<dbReference type="EMBL" id="GEDG01023353">
    <property type="protein sequence ID" value="JAP16808.1"/>
    <property type="molecule type" value="Transcribed_RNA"/>
</dbReference>
<evidence type="ECO:0000313" key="1">
    <source>
        <dbReference type="EMBL" id="JAP16808.1"/>
    </source>
</evidence>
<accession>A0A0V0H9B3</accession>
<reference evidence="1" key="1">
    <citation type="submission" date="2015-12" db="EMBL/GenBank/DDBJ databases">
        <title>Gene expression during late stages of embryo sac development: a critical building block for successful pollen-pistil interactions.</title>
        <authorList>
            <person name="Liu Y."/>
            <person name="Joly V."/>
            <person name="Sabar M."/>
            <person name="Matton D.P."/>
        </authorList>
    </citation>
    <scope>NUCLEOTIDE SEQUENCE</scope>
</reference>